<name>A0ABT3VDY8_9ACTN</name>
<accession>A0ABT3VDY8</accession>
<organism evidence="1 2">
    <name type="scientific">Streptomyces ortus</name>
    <dbReference type="NCBI Taxonomy" id="2867268"/>
    <lineage>
        <taxon>Bacteria</taxon>
        <taxon>Bacillati</taxon>
        <taxon>Actinomycetota</taxon>
        <taxon>Actinomycetes</taxon>
        <taxon>Kitasatosporales</taxon>
        <taxon>Streptomycetaceae</taxon>
        <taxon>Streptomyces</taxon>
    </lineage>
</organism>
<dbReference type="Gene3D" id="3.20.20.30">
    <property type="entry name" value="Luciferase-like domain"/>
    <property type="match status" value="1"/>
</dbReference>
<dbReference type="InterPro" id="IPR036661">
    <property type="entry name" value="Luciferase-like_sf"/>
</dbReference>
<dbReference type="EMBL" id="JAIFZO010000002">
    <property type="protein sequence ID" value="MCX4237865.1"/>
    <property type="molecule type" value="Genomic_DNA"/>
</dbReference>
<evidence type="ECO:0000313" key="2">
    <source>
        <dbReference type="Proteomes" id="UP001165590"/>
    </source>
</evidence>
<reference evidence="1" key="1">
    <citation type="journal article" date="2022" name="bioRxiv">
        <title>Discovery and biosynthetic assessment of Streptomyces ortus sp nov. isolated from a deep-sea sponge.</title>
        <authorList>
            <person name="Williams S.E."/>
        </authorList>
    </citation>
    <scope>NUCLEOTIDE SEQUENCE</scope>
    <source>
        <strain evidence="1">A15ISP2-DRY2</strain>
    </source>
</reference>
<protein>
    <submittedName>
        <fullName evidence="1">Uncharacterized protein</fullName>
    </submittedName>
</protein>
<proteinExistence type="predicted"/>
<comment type="caution">
    <text evidence="1">The sequence shown here is derived from an EMBL/GenBank/DDBJ whole genome shotgun (WGS) entry which is preliminary data.</text>
</comment>
<dbReference type="RefSeq" id="WP_267031768.1">
    <property type="nucleotide sequence ID" value="NZ_JAIFZO010000002.1"/>
</dbReference>
<evidence type="ECO:0000313" key="1">
    <source>
        <dbReference type="EMBL" id="MCX4237865.1"/>
    </source>
</evidence>
<keyword evidence="2" id="KW-1185">Reference proteome</keyword>
<sequence length="46" mass="5252">MAVWRTVRPLPRERGVFRTEYEGTTLRDHLALARPAVRAGVGRVHP</sequence>
<dbReference type="Proteomes" id="UP001165590">
    <property type="component" value="Unassembled WGS sequence"/>
</dbReference>
<gene>
    <name evidence="1" type="ORF">K3769_34880</name>
</gene>
<dbReference type="SUPFAM" id="SSF51679">
    <property type="entry name" value="Bacterial luciferase-like"/>
    <property type="match status" value="1"/>
</dbReference>